<comment type="caution">
    <text evidence="2">The sequence shown here is derived from an EMBL/GenBank/DDBJ whole genome shotgun (WGS) entry which is preliminary data.</text>
</comment>
<keyword evidence="1" id="KW-0812">Transmembrane</keyword>
<keyword evidence="1" id="KW-0472">Membrane</keyword>
<keyword evidence="1" id="KW-1133">Transmembrane helix</keyword>
<protein>
    <submittedName>
        <fullName evidence="2">Uncharacterized protein</fullName>
    </submittedName>
</protein>
<evidence type="ECO:0000313" key="2">
    <source>
        <dbReference type="EMBL" id="THE64534.1"/>
    </source>
</evidence>
<feature type="transmembrane region" description="Helical" evidence="1">
    <location>
        <begin position="86"/>
        <end position="109"/>
    </location>
</feature>
<dbReference type="RefSeq" id="WP_141465100.1">
    <property type="nucleotide sequence ID" value="NZ_RBZW01000032.1"/>
</dbReference>
<gene>
    <name evidence="2" type="ORF">D8Y22_12910</name>
</gene>
<dbReference type="EMBL" id="RBZW01000032">
    <property type="protein sequence ID" value="THE64534.1"/>
    <property type="molecule type" value="Genomic_DNA"/>
</dbReference>
<reference evidence="2 3" key="1">
    <citation type="submission" date="2018-10" db="EMBL/GenBank/DDBJ databases">
        <title>Natronolimnobius sp. XQ-INN 246 isolated from Inner Mongolia Autonomous Region of China.</title>
        <authorList>
            <person name="Xue Q."/>
        </authorList>
    </citation>
    <scope>NUCLEOTIDE SEQUENCE [LARGE SCALE GENOMIC DNA]</scope>
    <source>
        <strain evidence="2 3">XQ-INN 246</strain>
    </source>
</reference>
<dbReference type="Proteomes" id="UP000318864">
    <property type="component" value="Unassembled WGS sequence"/>
</dbReference>
<name>A0A4S3TK96_9EURY</name>
<sequence>MSRDSPQFVVVIAFATVAGFLRGGLDATTADLVEAQLITEFELSIDAIGLLMSVLSLLALAATIGVFVTGYWWANRADIPAAYGRFAVWLCITAVAGYGLGFLPLSLLFTDQPILAVFAFLFTGAASLITIPITGLAGGAIAQYRSVTQSS</sequence>
<proteinExistence type="predicted"/>
<dbReference type="OrthoDB" id="385486at2157"/>
<dbReference type="AlphaFoldDB" id="A0A4S3TK96"/>
<feature type="transmembrane region" description="Helical" evidence="1">
    <location>
        <begin position="47"/>
        <end position="74"/>
    </location>
</feature>
<evidence type="ECO:0000313" key="3">
    <source>
        <dbReference type="Proteomes" id="UP000318864"/>
    </source>
</evidence>
<feature type="transmembrane region" description="Helical" evidence="1">
    <location>
        <begin position="115"/>
        <end position="142"/>
    </location>
</feature>
<keyword evidence="3" id="KW-1185">Reference proteome</keyword>
<organism evidence="2 3">
    <name type="scientific">Salinadaptatus halalkaliphilus</name>
    <dbReference type="NCBI Taxonomy" id="2419781"/>
    <lineage>
        <taxon>Archaea</taxon>
        <taxon>Methanobacteriati</taxon>
        <taxon>Methanobacteriota</taxon>
        <taxon>Stenosarchaea group</taxon>
        <taxon>Halobacteria</taxon>
        <taxon>Halobacteriales</taxon>
        <taxon>Natrialbaceae</taxon>
        <taxon>Salinadaptatus</taxon>
    </lineage>
</organism>
<evidence type="ECO:0000256" key="1">
    <source>
        <dbReference type="SAM" id="Phobius"/>
    </source>
</evidence>
<accession>A0A4S3TK96</accession>